<dbReference type="Proteomes" id="UP000309389">
    <property type="component" value="Unassembled WGS sequence"/>
</dbReference>
<gene>
    <name evidence="1" type="ORF">E5222_01435</name>
</gene>
<accession>A0A4T3F1S5</accession>
<evidence type="ECO:0000313" key="1">
    <source>
        <dbReference type="EMBL" id="TIX51165.1"/>
    </source>
</evidence>
<proteinExistence type="predicted"/>
<name>A0A4T3F1S5_9SPHN</name>
<dbReference type="OrthoDB" id="8451272at2"/>
<protein>
    <submittedName>
        <fullName evidence="1">Uncharacterized protein</fullName>
    </submittedName>
</protein>
<dbReference type="EMBL" id="SSHH01000001">
    <property type="protein sequence ID" value="TIX51165.1"/>
    <property type="molecule type" value="Genomic_DNA"/>
</dbReference>
<keyword evidence="2" id="KW-1185">Reference proteome</keyword>
<dbReference type="RefSeq" id="WP_136691815.1">
    <property type="nucleotide sequence ID" value="NZ_SSHH01000001.1"/>
</dbReference>
<sequence length="91" mass="10551">MKLNDLEAAAVRLAEMYGQEFGGKPSGRYRIPRKLLAELMGRRRLYEEDVRDLSRAVLEQGYVLIDMETFFVVMSANSFVNYRRVAREMVG</sequence>
<organism evidence="1 2">
    <name type="scientific">Alteraurantiacibacter aquimixticola</name>
    <dbReference type="NCBI Taxonomy" id="2489173"/>
    <lineage>
        <taxon>Bacteria</taxon>
        <taxon>Pseudomonadati</taxon>
        <taxon>Pseudomonadota</taxon>
        <taxon>Alphaproteobacteria</taxon>
        <taxon>Sphingomonadales</taxon>
        <taxon>Erythrobacteraceae</taxon>
        <taxon>Alteraurantiacibacter</taxon>
    </lineage>
</organism>
<evidence type="ECO:0000313" key="2">
    <source>
        <dbReference type="Proteomes" id="UP000309389"/>
    </source>
</evidence>
<dbReference type="AlphaFoldDB" id="A0A4T3F1S5"/>
<reference evidence="1 2" key="1">
    <citation type="submission" date="2019-04" db="EMBL/GenBank/DDBJ databases">
        <title>Altererythrobacter aquimixticola sp. nov., isolated from sediment of junction between the ocean and a freshwater spring.</title>
        <authorList>
            <person name="Yoon J.-H."/>
        </authorList>
    </citation>
    <scope>NUCLEOTIDE SEQUENCE [LARGE SCALE GENOMIC DNA]</scope>
    <source>
        <strain evidence="1 2">SSKS-13</strain>
    </source>
</reference>
<comment type="caution">
    <text evidence="1">The sequence shown here is derived from an EMBL/GenBank/DDBJ whole genome shotgun (WGS) entry which is preliminary data.</text>
</comment>